<feature type="compositionally biased region" description="Basic and acidic residues" evidence="1">
    <location>
        <begin position="92"/>
        <end position="101"/>
    </location>
</feature>
<dbReference type="Proteomes" id="UP000283530">
    <property type="component" value="Unassembled WGS sequence"/>
</dbReference>
<comment type="caution">
    <text evidence="3">The sequence shown here is derived from an EMBL/GenBank/DDBJ whole genome shotgun (WGS) entry which is preliminary data.</text>
</comment>
<keyword evidence="4" id="KW-1185">Reference proteome</keyword>
<proteinExistence type="predicted"/>
<sequence length="347" mass="39292">MKGMKGKFLKKLKSIGQIGSLKPGRVLQVTASDGFLDPFPPDSGQVLKVPDSVQVFKAPPVHETAQPEPDIIDISELLKDLGEEDEEIEHHISTIDKENIRPPEPPKVSIPSKENSEVENRNLRQRPLSEKSSFRRPDLNSGTLFDPDLLTIFQQAVKDHYQAQASERRGTCEAKNLEKDELPDDPLLEFEERCPPGGADSVVLYITSIRGIRKTFEDCNRIRFLLASLKVIHSERDVSMHLEFREELWRILGGRVVPPRLFIKGRYIGGADEVIGLHEQGKLVKLLKGMPIDRSNGKCDECGGNIPLLLPEEVNKQYRGRRRIHIISKKRNKATCRNDVIYMVKGR</sequence>
<evidence type="ECO:0000259" key="2">
    <source>
        <dbReference type="Pfam" id="PF00462"/>
    </source>
</evidence>
<name>A0A443NPA4_9MAGN</name>
<gene>
    <name evidence="3" type="ORF">CKAN_00896500</name>
</gene>
<accession>A0A443NPA4</accession>
<organism evidence="3 4">
    <name type="scientific">Cinnamomum micranthum f. kanehirae</name>
    <dbReference type="NCBI Taxonomy" id="337451"/>
    <lineage>
        <taxon>Eukaryota</taxon>
        <taxon>Viridiplantae</taxon>
        <taxon>Streptophyta</taxon>
        <taxon>Embryophyta</taxon>
        <taxon>Tracheophyta</taxon>
        <taxon>Spermatophyta</taxon>
        <taxon>Magnoliopsida</taxon>
        <taxon>Magnoliidae</taxon>
        <taxon>Laurales</taxon>
        <taxon>Lauraceae</taxon>
        <taxon>Cinnamomum</taxon>
    </lineage>
</organism>
<evidence type="ECO:0000313" key="3">
    <source>
        <dbReference type="EMBL" id="RWR80331.1"/>
    </source>
</evidence>
<reference evidence="3 4" key="1">
    <citation type="journal article" date="2019" name="Nat. Plants">
        <title>Stout camphor tree genome fills gaps in understanding of flowering plant genome evolution.</title>
        <authorList>
            <person name="Chaw S.M."/>
            <person name="Liu Y.C."/>
            <person name="Wu Y.W."/>
            <person name="Wang H.Y."/>
            <person name="Lin C.I."/>
            <person name="Wu C.S."/>
            <person name="Ke H.M."/>
            <person name="Chang L.Y."/>
            <person name="Hsu C.Y."/>
            <person name="Yang H.T."/>
            <person name="Sudianto E."/>
            <person name="Hsu M.H."/>
            <person name="Wu K.P."/>
            <person name="Wang L.N."/>
            <person name="Leebens-Mack J.H."/>
            <person name="Tsai I.J."/>
        </authorList>
    </citation>
    <scope>NUCLEOTIDE SEQUENCE [LARGE SCALE GENOMIC DNA]</scope>
    <source>
        <strain evidence="4">cv. Chaw 1501</strain>
        <tissue evidence="3">Young leaves</tissue>
    </source>
</reference>
<dbReference type="Gene3D" id="3.40.30.10">
    <property type="entry name" value="Glutaredoxin"/>
    <property type="match status" value="1"/>
</dbReference>
<dbReference type="PANTHER" id="PTHR45669">
    <property type="entry name" value="GLUTAREDOXIN DOMAIN-CONTAINING CYSTEINE-RICH PROTEIN CG12206-RELATED"/>
    <property type="match status" value="1"/>
</dbReference>
<dbReference type="Pfam" id="PF00462">
    <property type="entry name" value="Glutaredoxin"/>
    <property type="match status" value="1"/>
</dbReference>
<dbReference type="InterPro" id="IPR036249">
    <property type="entry name" value="Thioredoxin-like_sf"/>
</dbReference>
<dbReference type="SUPFAM" id="SSF52833">
    <property type="entry name" value="Thioredoxin-like"/>
    <property type="match status" value="1"/>
</dbReference>
<dbReference type="PANTHER" id="PTHR45669:SF14">
    <property type="entry name" value="EMB|CAB81925.1-RELATED"/>
    <property type="match status" value="1"/>
</dbReference>
<dbReference type="STRING" id="337451.A0A443NPA4"/>
<protein>
    <submittedName>
        <fullName evidence="3">Glutaredoxin domain-containing protein</fullName>
    </submittedName>
</protein>
<evidence type="ECO:0000256" key="1">
    <source>
        <dbReference type="SAM" id="MobiDB-lite"/>
    </source>
</evidence>
<dbReference type="AlphaFoldDB" id="A0A443NPA4"/>
<dbReference type="PROSITE" id="PS51354">
    <property type="entry name" value="GLUTAREDOXIN_2"/>
    <property type="match status" value="1"/>
</dbReference>
<dbReference type="EMBL" id="QPKB01000003">
    <property type="protein sequence ID" value="RWR80331.1"/>
    <property type="molecule type" value="Genomic_DNA"/>
</dbReference>
<feature type="domain" description="Glutaredoxin" evidence="2">
    <location>
        <begin position="202"/>
        <end position="268"/>
    </location>
</feature>
<feature type="compositionally biased region" description="Basic and acidic residues" evidence="1">
    <location>
        <begin position="114"/>
        <end position="138"/>
    </location>
</feature>
<dbReference type="InterPro" id="IPR002109">
    <property type="entry name" value="Glutaredoxin"/>
</dbReference>
<evidence type="ECO:0000313" key="4">
    <source>
        <dbReference type="Proteomes" id="UP000283530"/>
    </source>
</evidence>
<dbReference type="OrthoDB" id="423313at2759"/>
<feature type="region of interest" description="Disordered" evidence="1">
    <location>
        <begin position="92"/>
        <end position="139"/>
    </location>
</feature>